<gene>
    <name evidence="5" type="ORF">CEE69_15555</name>
</gene>
<evidence type="ECO:0000259" key="4">
    <source>
        <dbReference type="Pfam" id="PF00884"/>
    </source>
</evidence>
<feature type="domain" description="Sulfatase N-terminal" evidence="4">
    <location>
        <begin position="30"/>
        <end position="293"/>
    </location>
</feature>
<accession>A0A2G1W5V2</accession>
<dbReference type="PANTHER" id="PTHR42693:SF53">
    <property type="entry name" value="ENDO-4-O-SULFATASE"/>
    <property type="match status" value="1"/>
</dbReference>
<dbReference type="InterPro" id="IPR050738">
    <property type="entry name" value="Sulfatase"/>
</dbReference>
<evidence type="ECO:0000256" key="2">
    <source>
        <dbReference type="ARBA" id="ARBA00022801"/>
    </source>
</evidence>
<dbReference type="OrthoDB" id="9763613at2"/>
<sequence length="479" mass="54563">MSMRQLPIWFFVFVCAVFLASSHASATDQPNIVWIIADDLGPELACYGYPNVATPNVDRLAEQGRLFTRAFSTSPVCSSSRSAFQTGRYQTSIGCYHHLTRDKKELQVPTAIDWLRDAGYFISHGDGSVGNKRANKYGVNYLYDKKTHFDAYDWSKREPGQPFFAQVHIHEPHRPFVKSDRERPDAPIPPTYPEHPITRADWSNYLATIEVMDQKVGEVLDRLESEGISDNTLVIFFGDHGRPHVRGKQWLYEGGLHTPLIVRWPANLSRGSVEGGMASLLDIVPTTLEAAGIESSELPGKSLLSQEWNGHERVFAARDRCGDAPDRIRSVRNEQYKYIRNFHPEKPYLQLSSYKKLSYPVETLMKVLHADGQWDSPFMAESRPEEELYDLSADPYELNNLAADASHQSTLLDLRATLNEWMQETGDQGGIDESLTVDMESLMNEKEAWYKRTMKRRGLDPAISDHEYLKWWATELGVE</sequence>
<dbReference type="InterPro" id="IPR017850">
    <property type="entry name" value="Alkaline_phosphatase_core_sf"/>
</dbReference>
<dbReference type="AlphaFoldDB" id="A0A2G1W5V2"/>
<organism evidence="5 6">
    <name type="scientific">Rhodopirellula bahusiensis</name>
    <dbReference type="NCBI Taxonomy" id="2014065"/>
    <lineage>
        <taxon>Bacteria</taxon>
        <taxon>Pseudomonadati</taxon>
        <taxon>Planctomycetota</taxon>
        <taxon>Planctomycetia</taxon>
        <taxon>Pirellulales</taxon>
        <taxon>Pirellulaceae</taxon>
        <taxon>Rhodopirellula</taxon>
    </lineage>
</organism>
<keyword evidence="3" id="KW-0732">Signal</keyword>
<feature type="signal peptide" evidence="3">
    <location>
        <begin position="1"/>
        <end position="26"/>
    </location>
</feature>
<dbReference type="Pfam" id="PF00884">
    <property type="entry name" value="Sulfatase"/>
    <property type="match status" value="1"/>
</dbReference>
<dbReference type="SUPFAM" id="SSF53649">
    <property type="entry name" value="Alkaline phosphatase-like"/>
    <property type="match status" value="1"/>
</dbReference>
<dbReference type="CDD" id="cd16027">
    <property type="entry name" value="SGSH"/>
    <property type="match status" value="1"/>
</dbReference>
<dbReference type="Gene3D" id="3.40.720.10">
    <property type="entry name" value="Alkaline Phosphatase, subunit A"/>
    <property type="match status" value="1"/>
</dbReference>
<dbReference type="InterPro" id="IPR000917">
    <property type="entry name" value="Sulfatase_N"/>
</dbReference>
<comment type="similarity">
    <text evidence="1">Belongs to the sulfatase family.</text>
</comment>
<evidence type="ECO:0000256" key="3">
    <source>
        <dbReference type="SAM" id="SignalP"/>
    </source>
</evidence>
<comment type="caution">
    <text evidence="5">The sequence shown here is derived from an EMBL/GenBank/DDBJ whole genome shotgun (WGS) entry which is preliminary data.</text>
</comment>
<evidence type="ECO:0000313" key="6">
    <source>
        <dbReference type="Proteomes" id="UP000225740"/>
    </source>
</evidence>
<dbReference type="GO" id="GO:0004065">
    <property type="term" value="F:arylsulfatase activity"/>
    <property type="evidence" value="ECO:0007669"/>
    <property type="project" value="TreeGrafter"/>
</dbReference>
<evidence type="ECO:0000256" key="1">
    <source>
        <dbReference type="ARBA" id="ARBA00008779"/>
    </source>
</evidence>
<dbReference type="PANTHER" id="PTHR42693">
    <property type="entry name" value="ARYLSULFATASE FAMILY MEMBER"/>
    <property type="match status" value="1"/>
</dbReference>
<keyword evidence="6" id="KW-1185">Reference proteome</keyword>
<protein>
    <submittedName>
        <fullName evidence="5">Arylsulfatase</fullName>
    </submittedName>
</protein>
<dbReference type="EMBL" id="NIZW01000011">
    <property type="protein sequence ID" value="PHQ34423.1"/>
    <property type="molecule type" value="Genomic_DNA"/>
</dbReference>
<keyword evidence="2" id="KW-0378">Hydrolase</keyword>
<proteinExistence type="inferred from homology"/>
<feature type="chain" id="PRO_5013901450" evidence="3">
    <location>
        <begin position="27"/>
        <end position="479"/>
    </location>
</feature>
<name>A0A2G1W5V2_9BACT</name>
<reference evidence="5 6" key="1">
    <citation type="submission" date="2017-06" db="EMBL/GenBank/DDBJ databases">
        <title>Description of Rhodopirellula bahusiensis sp. nov.</title>
        <authorList>
            <person name="Kizina J."/>
            <person name="Harder J."/>
        </authorList>
    </citation>
    <scope>NUCLEOTIDE SEQUENCE [LARGE SCALE GENOMIC DNA]</scope>
    <source>
        <strain evidence="5 6">SWK21</strain>
    </source>
</reference>
<dbReference type="Proteomes" id="UP000225740">
    <property type="component" value="Unassembled WGS sequence"/>
</dbReference>
<evidence type="ECO:0000313" key="5">
    <source>
        <dbReference type="EMBL" id="PHQ34423.1"/>
    </source>
</evidence>